<evidence type="ECO:0000259" key="1">
    <source>
        <dbReference type="Pfam" id="PF12697"/>
    </source>
</evidence>
<dbReference type="Proteomes" id="UP000192674">
    <property type="component" value="Unassembled WGS sequence"/>
</dbReference>
<dbReference type="Gene3D" id="3.40.50.1820">
    <property type="entry name" value="alpha/beta hydrolase"/>
    <property type="match status" value="1"/>
</dbReference>
<keyword evidence="3" id="KW-1185">Reference proteome</keyword>
<dbReference type="Pfam" id="PF12697">
    <property type="entry name" value="Abhydrolase_6"/>
    <property type="match status" value="1"/>
</dbReference>
<gene>
    <name evidence="2" type="ORF">SAMN05661093_02924</name>
</gene>
<dbReference type="EMBL" id="FWXV01000002">
    <property type="protein sequence ID" value="SMC93068.1"/>
    <property type="molecule type" value="Genomic_DNA"/>
</dbReference>
<dbReference type="InterPro" id="IPR029058">
    <property type="entry name" value="AB_hydrolase_fold"/>
</dbReference>
<evidence type="ECO:0000313" key="3">
    <source>
        <dbReference type="Proteomes" id="UP000192674"/>
    </source>
</evidence>
<sequence length="239" mass="25922">MAMVVVHGVLADAAQWNDVRTELVSTGHQVIARDRRGRNGIALNADYSVKTEIEDLHRILDEAGPGSILFGHSYGAVIALLTAQQRDDLHSVILYEPIATGHQLKAFIGTAVERAKRAVEAGDLDAAMEILVTDVSPTPPDVLERYRGNRMWRSQLPFVPSAIQELEAMLAYDIDYDQVTPPQAPAKVVLGAKNVGTMPFGRPTETLAYTIGAELLLLDDLGHVAHMQAPAKLAKAINS</sequence>
<dbReference type="GO" id="GO:0003824">
    <property type="term" value="F:catalytic activity"/>
    <property type="evidence" value="ECO:0007669"/>
    <property type="project" value="UniProtKB-ARBA"/>
</dbReference>
<feature type="domain" description="AB hydrolase-1" evidence="1">
    <location>
        <begin position="4"/>
        <end position="236"/>
    </location>
</feature>
<dbReference type="GO" id="GO:0016020">
    <property type="term" value="C:membrane"/>
    <property type="evidence" value="ECO:0007669"/>
    <property type="project" value="TreeGrafter"/>
</dbReference>
<dbReference type="InterPro" id="IPR050266">
    <property type="entry name" value="AB_hydrolase_sf"/>
</dbReference>
<evidence type="ECO:0000313" key="2">
    <source>
        <dbReference type="EMBL" id="SMC93068.1"/>
    </source>
</evidence>
<reference evidence="2 3" key="1">
    <citation type="submission" date="2017-04" db="EMBL/GenBank/DDBJ databases">
        <authorList>
            <person name="Afonso C.L."/>
            <person name="Miller P.J."/>
            <person name="Scott M.A."/>
            <person name="Spackman E."/>
            <person name="Goraichik I."/>
            <person name="Dimitrov K.M."/>
            <person name="Suarez D.L."/>
            <person name="Swayne D.E."/>
        </authorList>
    </citation>
    <scope>NUCLEOTIDE SEQUENCE [LARGE SCALE GENOMIC DNA]</scope>
    <source>
        <strain evidence="2 3">DSM 43828</strain>
    </source>
</reference>
<dbReference type="SUPFAM" id="SSF53474">
    <property type="entry name" value="alpha/beta-Hydrolases"/>
    <property type="match status" value="1"/>
</dbReference>
<proteinExistence type="predicted"/>
<protein>
    <submittedName>
        <fullName evidence="2">Pimeloyl-ACP methyl ester carboxylesterase</fullName>
    </submittedName>
</protein>
<dbReference type="OrthoDB" id="27092at2"/>
<organism evidence="2 3">
    <name type="scientific">Kibdelosporangium aridum</name>
    <dbReference type="NCBI Taxonomy" id="2030"/>
    <lineage>
        <taxon>Bacteria</taxon>
        <taxon>Bacillati</taxon>
        <taxon>Actinomycetota</taxon>
        <taxon>Actinomycetes</taxon>
        <taxon>Pseudonocardiales</taxon>
        <taxon>Pseudonocardiaceae</taxon>
        <taxon>Kibdelosporangium</taxon>
    </lineage>
</organism>
<dbReference type="RefSeq" id="WP_084426790.1">
    <property type="nucleotide sequence ID" value="NZ_FWXV01000002.1"/>
</dbReference>
<dbReference type="PANTHER" id="PTHR43798">
    <property type="entry name" value="MONOACYLGLYCEROL LIPASE"/>
    <property type="match status" value="1"/>
</dbReference>
<dbReference type="InterPro" id="IPR000073">
    <property type="entry name" value="AB_hydrolase_1"/>
</dbReference>
<accession>A0A1Y5XIC2</accession>
<dbReference type="AlphaFoldDB" id="A0A1Y5XIC2"/>
<name>A0A1Y5XIC2_KIBAR</name>
<dbReference type="PANTHER" id="PTHR43798:SF33">
    <property type="entry name" value="HYDROLASE, PUTATIVE (AFU_ORTHOLOGUE AFUA_2G14860)-RELATED"/>
    <property type="match status" value="1"/>
</dbReference>